<comment type="caution">
    <text evidence="4">The sequence shown here is derived from an EMBL/GenBank/DDBJ whole genome shotgun (WGS) entry which is preliminary data.</text>
</comment>
<dbReference type="PANTHER" id="PTHR46825">
    <property type="entry name" value="D-ALANYL-D-ALANINE-CARBOXYPEPTIDASE/ENDOPEPTIDASE AMPH"/>
    <property type="match status" value="1"/>
</dbReference>
<dbReference type="Pfam" id="PF13181">
    <property type="entry name" value="TPR_8"/>
    <property type="match status" value="1"/>
</dbReference>
<evidence type="ECO:0000256" key="2">
    <source>
        <dbReference type="SAM" id="SignalP"/>
    </source>
</evidence>
<sequence length="462" mass="51841">MKKQLALGICFWLGITIAAYAQQEMKLVDSIMQTAYKRGIFNGNIMVVCQNNIYLHSFGFADVSTMVPLSREFKFDIGSVSKEFNGAAIMVLCEQGKLSLEDSLSKFFPEFPSWAGQVKVAHLLNYTSGIPVLGPAADGTDSLIHSSLITLKALAAAPGTVYIYNNINVSLQRRIIEKVSGLSYQDFIQEYLFKPAGMTQSLVDYPVDAAGMARAFDNEGHNVLYREGGVKGWVRLPIGDLYRWVMALHQGKVINEASLRTLGRNFPGGESSLGTVVFEGDTVVWHQHQGSNSNYEAAFYYHVRDRTLIVMMTNNQQMKVWPLKTAILNALQHKPFTVPRRSVYLSIRDRVLANVDDGLNYYRMLKAEEQDLYDFGFEIGDLISTGKYVQRRNKLDDAIRVFETALELKGRPEDLSYCYELIGDCYKSKGRKRKALANYRKALEVYPGNKNASGMIATLTGK</sequence>
<dbReference type="RefSeq" id="WP_129003925.1">
    <property type="nucleotide sequence ID" value="NZ_SDHZ01000002.1"/>
</dbReference>
<dbReference type="AlphaFoldDB" id="A0A4Q1D5A8"/>
<feature type="domain" description="Beta-lactamase-related" evidence="3">
    <location>
        <begin position="46"/>
        <end position="317"/>
    </location>
</feature>
<dbReference type="SUPFAM" id="SSF48452">
    <property type="entry name" value="TPR-like"/>
    <property type="match status" value="1"/>
</dbReference>
<dbReference type="SUPFAM" id="SSF56601">
    <property type="entry name" value="beta-lactamase/transpeptidase-like"/>
    <property type="match status" value="1"/>
</dbReference>
<dbReference type="InterPro" id="IPR050491">
    <property type="entry name" value="AmpC-like"/>
</dbReference>
<feature type="repeat" description="TPR" evidence="1">
    <location>
        <begin position="416"/>
        <end position="449"/>
    </location>
</feature>
<name>A0A4Q1D5A8_9BACT</name>
<evidence type="ECO:0000256" key="1">
    <source>
        <dbReference type="PROSITE-ProRule" id="PRU00339"/>
    </source>
</evidence>
<feature type="chain" id="PRO_5020846260" description="Beta-lactamase-related domain-containing protein" evidence="2">
    <location>
        <begin position="22"/>
        <end position="462"/>
    </location>
</feature>
<accession>A0A4Q1D5A8</accession>
<dbReference type="InterPro" id="IPR011990">
    <property type="entry name" value="TPR-like_helical_dom_sf"/>
</dbReference>
<dbReference type="InterPro" id="IPR012338">
    <property type="entry name" value="Beta-lactam/transpept-like"/>
</dbReference>
<dbReference type="InterPro" id="IPR019734">
    <property type="entry name" value="TPR_rpt"/>
</dbReference>
<evidence type="ECO:0000259" key="3">
    <source>
        <dbReference type="Pfam" id="PF00144"/>
    </source>
</evidence>
<organism evidence="4 5">
    <name type="scientific">Filimonas effusa</name>
    <dbReference type="NCBI Taxonomy" id="2508721"/>
    <lineage>
        <taxon>Bacteria</taxon>
        <taxon>Pseudomonadati</taxon>
        <taxon>Bacteroidota</taxon>
        <taxon>Chitinophagia</taxon>
        <taxon>Chitinophagales</taxon>
        <taxon>Chitinophagaceae</taxon>
        <taxon>Filimonas</taxon>
    </lineage>
</organism>
<protein>
    <recommendedName>
        <fullName evidence="3">Beta-lactamase-related domain-containing protein</fullName>
    </recommendedName>
</protein>
<keyword evidence="5" id="KW-1185">Reference proteome</keyword>
<dbReference type="Proteomes" id="UP000290545">
    <property type="component" value="Unassembled WGS sequence"/>
</dbReference>
<feature type="signal peptide" evidence="2">
    <location>
        <begin position="1"/>
        <end position="21"/>
    </location>
</feature>
<dbReference type="SMART" id="SM00028">
    <property type="entry name" value="TPR"/>
    <property type="match status" value="2"/>
</dbReference>
<dbReference type="InterPro" id="IPR001466">
    <property type="entry name" value="Beta-lactam-related"/>
</dbReference>
<dbReference type="Gene3D" id="3.40.710.10">
    <property type="entry name" value="DD-peptidase/beta-lactamase superfamily"/>
    <property type="match status" value="1"/>
</dbReference>
<dbReference type="OrthoDB" id="9793489at2"/>
<dbReference type="Pfam" id="PF00144">
    <property type="entry name" value="Beta-lactamase"/>
    <property type="match status" value="1"/>
</dbReference>
<reference evidence="4 5" key="1">
    <citation type="submission" date="2019-01" db="EMBL/GenBank/DDBJ databases">
        <title>Filimonas sp. strain TTM-71.</title>
        <authorList>
            <person name="Chen W.-M."/>
        </authorList>
    </citation>
    <scope>NUCLEOTIDE SEQUENCE [LARGE SCALE GENOMIC DNA]</scope>
    <source>
        <strain evidence="4 5">TTM-71</strain>
    </source>
</reference>
<gene>
    <name evidence="4" type="ORF">ESB13_12930</name>
</gene>
<evidence type="ECO:0000313" key="4">
    <source>
        <dbReference type="EMBL" id="RXK83023.1"/>
    </source>
</evidence>
<dbReference type="PROSITE" id="PS50005">
    <property type="entry name" value="TPR"/>
    <property type="match status" value="1"/>
</dbReference>
<dbReference type="PANTHER" id="PTHR46825:SF9">
    <property type="entry name" value="BETA-LACTAMASE-RELATED DOMAIN-CONTAINING PROTEIN"/>
    <property type="match status" value="1"/>
</dbReference>
<proteinExistence type="predicted"/>
<keyword evidence="2" id="KW-0732">Signal</keyword>
<keyword evidence="1" id="KW-0802">TPR repeat</keyword>
<dbReference type="EMBL" id="SDHZ01000002">
    <property type="protein sequence ID" value="RXK83023.1"/>
    <property type="molecule type" value="Genomic_DNA"/>
</dbReference>
<dbReference type="Gene3D" id="1.25.40.10">
    <property type="entry name" value="Tetratricopeptide repeat domain"/>
    <property type="match status" value="1"/>
</dbReference>
<evidence type="ECO:0000313" key="5">
    <source>
        <dbReference type="Proteomes" id="UP000290545"/>
    </source>
</evidence>